<gene>
    <name evidence="5" type="ORF">ABDJ85_13705</name>
</gene>
<comment type="caution">
    <text evidence="5">The sequence shown here is derived from an EMBL/GenBank/DDBJ whole genome shotgun (WGS) entry which is preliminary data.</text>
</comment>
<dbReference type="PRINTS" id="PR01415">
    <property type="entry name" value="ANKYRIN"/>
</dbReference>
<organism evidence="5 6">
    <name type="scientific">Roseateles paludis</name>
    <dbReference type="NCBI Taxonomy" id="3145238"/>
    <lineage>
        <taxon>Bacteria</taxon>
        <taxon>Pseudomonadati</taxon>
        <taxon>Pseudomonadota</taxon>
        <taxon>Betaproteobacteria</taxon>
        <taxon>Burkholderiales</taxon>
        <taxon>Sphaerotilaceae</taxon>
        <taxon>Roseateles</taxon>
    </lineage>
</organism>
<accession>A0ABV0G496</accession>
<feature type="repeat" description="ANK" evidence="3">
    <location>
        <begin position="119"/>
        <end position="151"/>
    </location>
</feature>
<dbReference type="Pfam" id="PF12796">
    <property type="entry name" value="Ank_2"/>
    <property type="match status" value="1"/>
</dbReference>
<keyword evidence="1" id="KW-0677">Repeat</keyword>
<dbReference type="EMBL" id="JBDPZD010000003">
    <property type="protein sequence ID" value="MEO3692530.1"/>
    <property type="molecule type" value="Genomic_DNA"/>
</dbReference>
<proteinExistence type="predicted"/>
<dbReference type="Pfam" id="PF13857">
    <property type="entry name" value="Ank_5"/>
    <property type="match status" value="1"/>
</dbReference>
<dbReference type="PROSITE" id="PS50297">
    <property type="entry name" value="ANK_REP_REGION"/>
    <property type="match status" value="3"/>
</dbReference>
<dbReference type="RefSeq" id="WP_347705345.1">
    <property type="nucleotide sequence ID" value="NZ_JBDPZD010000003.1"/>
</dbReference>
<feature type="signal peptide" evidence="4">
    <location>
        <begin position="1"/>
        <end position="21"/>
    </location>
</feature>
<dbReference type="SMART" id="SM00248">
    <property type="entry name" value="ANK"/>
    <property type="match status" value="4"/>
</dbReference>
<evidence type="ECO:0000256" key="3">
    <source>
        <dbReference type="PROSITE-ProRule" id="PRU00023"/>
    </source>
</evidence>
<dbReference type="Gene3D" id="1.25.40.20">
    <property type="entry name" value="Ankyrin repeat-containing domain"/>
    <property type="match status" value="1"/>
</dbReference>
<keyword evidence="6" id="KW-1185">Reference proteome</keyword>
<sequence>MLRRHCLAGGLLALGAAGAQAAPIDDLVLAAEFNDPRSIARLLATGLDPNLPDGRGRTAIFTALREGASAAVEALLASPQLDPNLLNASGETPLMLAAIRGNLAAARALVKRGAAVNRPGWSPLHYAASGPDGGVTAFLLAQGAEVNARSPNGSTPLMMSARYGSSEITPQLLKAGADARLKNELGLTAADFARQSGRDRDAAELDRLAGQAR</sequence>
<dbReference type="PANTHER" id="PTHR24171">
    <property type="entry name" value="ANKYRIN REPEAT DOMAIN-CONTAINING PROTEIN 39-RELATED"/>
    <property type="match status" value="1"/>
</dbReference>
<dbReference type="InterPro" id="IPR036770">
    <property type="entry name" value="Ankyrin_rpt-contain_sf"/>
</dbReference>
<feature type="repeat" description="ANK" evidence="3">
    <location>
        <begin position="89"/>
        <end position="117"/>
    </location>
</feature>
<evidence type="ECO:0000313" key="5">
    <source>
        <dbReference type="EMBL" id="MEO3692530.1"/>
    </source>
</evidence>
<evidence type="ECO:0000256" key="4">
    <source>
        <dbReference type="SAM" id="SignalP"/>
    </source>
</evidence>
<keyword evidence="4" id="KW-0732">Signal</keyword>
<name>A0ABV0G496_9BURK</name>
<dbReference type="InterPro" id="IPR002110">
    <property type="entry name" value="Ankyrin_rpt"/>
</dbReference>
<evidence type="ECO:0000313" key="6">
    <source>
        <dbReference type="Proteomes" id="UP001495147"/>
    </source>
</evidence>
<feature type="repeat" description="ANK" evidence="3">
    <location>
        <begin position="152"/>
        <end position="184"/>
    </location>
</feature>
<dbReference type="SUPFAM" id="SSF48403">
    <property type="entry name" value="Ankyrin repeat"/>
    <property type="match status" value="1"/>
</dbReference>
<evidence type="ECO:0000256" key="1">
    <source>
        <dbReference type="ARBA" id="ARBA00022737"/>
    </source>
</evidence>
<reference evidence="5 6" key="1">
    <citation type="submission" date="2024-05" db="EMBL/GenBank/DDBJ databases">
        <title>Roseateles sp. DJS-2-20 16S ribosomal RNA gene Genome sequencing and assembly.</title>
        <authorList>
            <person name="Woo H."/>
        </authorList>
    </citation>
    <scope>NUCLEOTIDE SEQUENCE [LARGE SCALE GENOMIC DNA]</scope>
    <source>
        <strain evidence="5 6">DJS-2-20</strain>
    </source>
</reference>
<dbReference type="PANTHER" id="PTHR24171:SF8">
    <property type="entry name" value="BRCA1-ASSOCIATED RING DOMAIN PROTEIN 1"/>
    <property type="match status" value="1"/>
</dbReference>
<dbReference type="PROSITE" id="PS50088">
    <property type="entry name" value="ANK_REPEAT"/>
    <property type="match status" value="3"/>
</dbReference>
<keyword evidence="2 3" id="KW-0040">ANK repeat</keyword>
<protein>
    <submittedName>
        <fullName evidence="5">Ankyrin repeat domain-containing protein</fullName>
    </submittedName>
</protein>
<evidence type="ECO:0000256" key="2">
    <source>
        <dbReference type="ARBA" id="ARBA00023043"/>
    </source>
</evidence>
<dbReference type="Proteomes" id="UP001495147">
    <property type="component" value="Unassembled WGS sequence"/>
</dbReference>
<feature type="chain" id="PRO_5046435351" evidence="4">
    <location>
        <begin position="22"/>
        <end position="213"/>
    </location>
</feature>